<accession>A0ACC1MQM5</accession>
<evidence type="ECO:0000313" key="1">
    <source>
        <dbReference type="EMBL" id="KAJ2969312.1"/>
    </source>
</evidence>
<evidence type="ECO:0000313" key="2">
    <source>
        <dbReference type="Proteomes" id="UP001143910"/>
    </source>
</evidence>
<gene>
    <name evidence="1" type="ORF">NQ176_g8730</name>
</gene>
<proteinExistence type="predicted"/>
<sequence length="264" mass="29848">MARENTRYEPLEFEEGGDSIHVRQPQPQRSVFLAPRTRADWIFVGGNVGLFLVTLYFWFSGSNGLPSELECAKVVSPYSPVLPAVGLWEGNFVNDFDHETIYRGPPTLAREQAWDDLWHHQGVGVSKQGAKALNKTAYDTYLQTSKSTSAKPEYYALVEMFHQLHCLNQIRQATWPSSMYEESWGENLQPLNMSETASRSHIDHCIETLRLSLMCTGDVTPVMVISPDGRTFNGSHVDFNVHHKCRSYEKIRDFVDAAAVHPAA</sequence>
<protein>
    <submittedName>
        <fullName evidence="1">Uncharacterized protein</fullName>
    </submittedName>
</protein>
<organism evidence="1 2">
    <name type="scientific">Zarea fungicola</name>
    <dbReference type="NCBI Taxonomy" id="93591"/>
    <lineage>
        <taxon>Eukaryota</taxon>
        <taxon>Fungi</taxon>
        <taxon>Dikarya</taxon>
        <taxon>Ascomycota</taxon>
        <taxon>Pezizomycotina</taxon>
        <taxon>Sordariomycetes</taxon>
        <taxon>Hypocreomycetidae</taxon>
        <taxon>Hypocreales</taxon>
        <taxon>Cordycipitaceae</taxon>
        <taxon>Zarea</taxon>
    </lineage>
</organism>
<reference evidence="1" key="1">
    <citation type="submission" date="2022-08" db="EMBL/GenBank/DDBJ databases">
        <title>Genome Sequence of Lecanicillium fungicola.</title>
        <authorList>
            <person name="Buettner E."/>
        </authorList>
    </citation>
    <scope>NUCLEOTIDE SEQUENCE</scope>
    <source>
        <strain evidence="1">Babe33</strain>
    </source>
</reference>
<keyword evidence="2" id="KW-1185">Reference proteome</keyword>
<name>A0ACC1MQM5_9HYPO</name>
<dbReference type="Proteomes" id="UP001143910">
    <property type="component" value="Unassembled WGS sequence"/>
</dbReference>
<dbReference type="EMBL" id="JANJQO010001775">
    <property type="protein sequence ID" value="KAJ2969312.1"/>
    <property type="molecule type" value="Genomic_DNA"/>
</dbReference>
<comment type="caution">
    <text evidence="1">The sequence shown here is derived from an EMBL/GenBank/DDBJ whole genome shotgun (WGS) entry which is preliminary data.</text>
</comment>